<proteinExistence type="inferred from homology"/>
<evidence type="ECO:0000256" key="4">
    <source>
        <dbReference type="ARBA" id="ARBA00022777"/>
    </source>
</evidence>
<comment type="similarity">
    <text evidence="1">Belongs to the FGGY kinase family.</text>
</comment>
<dbReference type="InterPro" id="IPR050406">
    <property type="entry name" value="FGGY_Carb_Kinase"/>
</dbReference>
<dbReference type="InterPro" id="IPR043129">
    <property type="entry name" value="ATPase_NBD"/>
</dbReference>
<dbReference type="PANTHER" id="PTHR43095">
    <property type="entry name" value="SUGAR KINASE"/>
    <property type="match status" value="1"/>
</dbReference>
<keyword evidence="3" id="KW-0547">Nucleotide-binding</keyword>
<gene>
    <name evidence="9" type="ORF">H7849_02760</name>
</gene>
<dbReference type="InterPro" id="IPR018484">
    <property type="entry name" value="FGGY_N"/>
</dbReference>
<evidence type="ECO:0000313" key="10">
    <source>
        <dbReference type="Proteomes" id="UP000515312"/>
    </source>
</evidence>
<keyword evidence="10" id="KW-1185">Reference proteome</keyword>
<keyword evidence="4 9" id="KW-0418">Kinase</keyword>
<evidence type="ECO:0000259" key="7">
    <source>
        <dbReference type="Pfam" id="PF00370"/>
    </source>
</evidence>
<dbReference type="RefSeq" id="WP_186743956.1">
    <property type="nucleotide sequence ID" value="NZ_CP060394.1"/>
</dbReference>
<dbReference type="InterPro" id="IPR018485">
    <property type="entry name" value="FGGY_C"/>
</dbReference>
<protein>
    <submittedName>
        <fullName evidence="9">Carbohydrate kinase</fullName>
    </submittedName>
</protein>
<dbReference type="CDD" id="cd07771">
    <property type="entry name" value="ASKHA_NBD_FGGY_RhaB-like"/>
    <property type="match status" value="1"/>
</dbReference>
<dbReference type="GO" id="GO:0008993">
    <property type="term" value="F:rhamnulokinase activity"/>
    <property type="evidence" value="ECO:0007669"/>
    <property type="project" value="InterPro"/>
</dbReference>
<sequence>MPDDLPSIVAIDLGAESCRVSLLRWDARKPRIELVHRFSNAPVEHDGGLYWNLDRICAGLDEGLDRCAQLVDGQVASIGVDGWAVDYVRLQADGTPIGAPHCYRDIRNEAAEEDVRQRISPEEMFALSGVQPLRINTLNQLVADRLGGVAQDAPWVNLPEYVLMRLGGERVAEFSNATHTGLVDATTKTWNKELFERSGLDMSAAPSNVSTGEALGEVRGQLAQERVFAGARLIAPCCHDTASAVAGIPILGDDWAYISSGTWSLVGALLDHSVCSREAFQAGFTNLGAAGGQICFHKNVNGMWLLKQCLAQLCPDDKMWPMLELVAAAESLPAPKHLLDVDDPELLLHGNMASRINVQLERRGLAPLDERASAMPQFASLIFHSLAARYAEVLKNAAAITGKKLKRLSIVGGGSLNQFLNRLTSEATGLELTCGVAESSTVGNFAIQLAVLESAGGSRERIAHWAGALASMHEC</sequence>
<organism evidence="9 10">
    <name type="scientific">Alloacidobacterium dinghuense</name>
    <dbReference type="NCBI Taxonomy" id="2763107"/>
    <lineage>
        <taxon>Bacteria</taxon>
        <taxon>Pseudomonadati</taxon>
        <taxon>Acidobacteriota</taxon>
        <taxon>Terriglobia</taxon>
        <taxon>Terriglobales</taxon>
        <taxon>Acidobacteriaceae</taxon>
        <taxon>Alloacidobacterium</taxon>
    </lineage>
</organism>
<feature type="domain" description="Carbohydrate kinase FGGY N-terminal" evidence="7">
    <location>
        <begin position="8"/>
        <end position="247"/>
    </location>
</feature>
<keyword evidence="2" id="KW-0808">Transferase</keyword>
<keyword evidence="6" id="KW-0684">Rhamnose metabolism</keyword>
<dbReference type="Pfam" id="PF00370">
    <property type="entry name" value="FGGY_N"/>
    <property type="match status" value="1"/>
</dbReference>
<name>A0A7G8BK59_9BACT</name>
<dbReference type="GO" id="GO:0019301">
    <property type="term" value="P:rhamnose catabolic process"/>
    <property type="evidence" value="ECO:0007669"/>
    <property type="project" value="InterPro"/>
</dbReference>
<evidence type="ECO:0000313" key="9">
    <source>
        <dbReference type="EMBL" id="QNI32929.1"/>
    </source>
</evidence>
<keyword evidence="5" id="KW-0067">ATP-binding</keyword>
<dbReference type="Pfam" id="PF02782">
    <property type="entry name" value="FGGY_C"/>
    <property type="match status" value="1"/>
</dbReference>
<dbReference type="AlphaFoldDB" id="A0A7G8BK59"/>
<dbReference type="InterPro" id="IPR013449">
    <property type="entry name" value="Rhamnulokinase"/>
</dbReference>
<dbReference type="Gene3D" id="3.30.420.40">
    <property type="match status" value="2"/>
</dbReference>
<evidence type="ECO:0000256" key="5">
    <source>
        <dbReference type="ARBA" id="ARBA00022840"/>
    </source>
</evidence>
<dbReference type="GO" id="GO:0005524">
    <property type="term" value="F:ATP binding"/>
    <property type="evidence" value="ECO:0007669"/>
    <property type="project" value="UniProtKB-KW"/>
</dbReference>
<evidence type="ECO:0000256" key="6">
    <source>
        <dbReference type="ARBA" id="ARBA00023308"/>
    </source>
</evidence>
<accession>A0A7G8BK59</accession>
<reference evidence="9 10" key="1">
    <citation type="submission" date="2020-08" db="EMBL/GenBank/DDBJ databases">
        <title>Edaphobacter telluris sp. nov. and Acidobacterium dinghuensis sp. nov., two acidobacteria isolated from forest soil.</title>
        <authorList>
            <person name="Fu J."/>
            <person name="Qiu L."/>
        </authorList>
    </citation>
    <scope>NUCLEOTIDE SEQUENCE [LARGE SCALE GENOMIC DNA]</scope>
    <source>
        <strain evidence="9">4Y35</strain>
    </source>
</reference>
<feature type="domain" description="Carbohydrate kinase FGGY C-terminal" evidence="8">
    <location>
        <begin position="256"/>
        <end position="448"/>
    </location>
</feature>
<evidence type="ECO:0000259" key="8">
    <source>
        <dbReference type="Pfam" id="PF02782"/>
    </source>
</evidence>
<evidence type="ECO:0000256" key="1">
    <source>
        <dbReference type="ARBA" id="ARBA00009156"/>
    </source>
</evidence>
<dbReference type="KEGG" id="adin:H7849_02760"/>
<dbReference type="SUPFAM" id="SSF53067">
    <property type="entry name" value="Actin-like ATPase domain"/>
    <property type="match status" value="2"/>
</dbReference>
<evidence type="ECO:0000256" key="3">
    <source>
        <dbReference type="ARBA" id="ARBA00022741"/>
    </source>
</evidence>
<dbReference type="Proteomes" id="UP000515312">
    <property type="component" value="Chromosome"/>
</dbReference>
<evidence type="ECO:0000256" key="2">
    <source>
        <dbReference type="ARBA" id="ARBA00022679"/>
    </source>
</evidence>
<dbReference type="EMBL" id="CP060394">
    <property type="protein sequence ID" value="QNI32929.1"/>
    <property type="molecule type" value="Genomic_DNA"/>
</dbReference>